<dbReference type="Proteomes" id="UP000281128">
    <property type="component" value="Unassembled WGS sequence"/>
</dbReference>
<feature type="compositionally biased region" description="Basic residues" evidence="1">
    <location>
        <begin position="7"/>
        <end position="21"/>
    </location>
</feature>
<proteinExistence type="predicted"/>
<dbReference type="Pfam" id="PF06776">
    <property type="entry name" value="IalB"/>
    <property type="match status" value="1"/>
</dbReference>
<organism evidence="2 3">
    <name type="scientific">Roseovarius spongiae</name>
    <dbReference type="NCBI Taxonomy" id="2320272"/>
    <lineage>
        <taxon>Bacteria</taxon>
        <taxon>Pseudomonadati</taxon>
        <taxon>Pseudomonadota</taxon>
        <taxon>Alphaproteobacteria</taxon>
        <taxon>Rhodobacterales</taxon>
        <taxon>Roseobacteraceae</taxon>
        <taxon>Roseovarius</taxon>
    </lineage>
</organism>
<dbReference type="Gene3D" id="2.60.40.1880">
    <property type="entry name" value="Invasion associated locus B (IalB) protein"/>
    <property type="match status" value="1"/>
</dbReference>
<name>A0A3A8AW51_9RHOB</name>
<protein>
    <recommendedName>
        <fullName evidence="4">Invasion associated locus B family protein</fullName>
    </recommendedName>
</protein>
<gene>
    <name evidence="2" type="ORF">D6850_03180</name>
</gene>
<evidence type="ECO:0000256" key="1">
    <source>
        <dbReference type="SAM" id="MobiDB-lite"/>
    </source>
</evidence>
<evidence type="ECO:0000313" key="3">
    <source>
        <dbReference type="Proteomes" id="UP000281128"/>
    </source>
</evidence>
<dbReference type="InterPro" id="IPR038696">
    <property type="entry name" value="IalB_sf"/>
</dbReference>
<evidence type="ECO:0000313" key="2">
    <source>
        <dbReference type="EMBL" id="RKF16568.1"/>
    </source>
</evidence>
<dbReference type="OrthoDB" id="9814802at2"/>
<dbReference type="EMBL" id="RAPE01000001">
    <property type="protein sequence ID" value="RKF16568.1"/>
    <property type="molecule type" value="Genomic_DNA"/>
</dbReference>
<reference evidence="2 3" key="1">
    <citation type="submission" date="2018-09" db="EMBL/GenBank/DDBJ databases">
        <title>Roseovarius spongiae sp. nov., isolated from a marine sponge.</title>
        <authorList>
            <person name="Zhuang L."/>
            <person name="Luo L."/>
        </authorList>
    </citation>
    <scope>NUCLEOTIDE SEQUENCE [LARGE SCALE GENOMIC DNA]</scope>
    <source>
        <strain evidence="2 3">HN-E21</strain>
    </source>
</reference>
<dbReference type="AlphaFoldDB" id="A0A3A8AW51"/>
<sequence>MSSIRLPRGRRSGFMHAKAARARPAPRVIERKEREPHMFPSAKTILVPTLCAALAWPGLAAAQDKPAEEQENPTHTTETFGDWQVDCIVPVETEENAERRDRQCEMRTQVTRREEDGTVRPLIQTGIGQTGMEEGFWMVIQTPLGLLLQEGVKLRLIDDEVEGDPEPMVTARFLYCERTHCRSQALLNAAQMDALGAADEVEVQFVGIPDVEYDIPLSMEGFADARAALSE</sequence>
<accession>A0A3A8AW51</accession>
<dbReference type="InterPro" id="IPR010642">
    <property type="entry name" value="Invasion_prot_B"/>
</dbReference>
<evidence type="ECO:0008006" key="4">
    <source>
        <dbReference type="Google" id="ProtNLM"/>
    </source>
</evidence>
<feature type="region of interest" description="Disordered" evidence="1">
    <location>
        <begin position="1"/>
        <end position="25"/>
    </location>
</feature>
<keyword evidence="3" id="KW-1185">Reference proteome</keyword>
<comment type="caution">
    <text evidence="2">The sequence shown here is derived from an EMBL/GenBank/DDBJ whole genome shotgun (WGS) entry which is preliminary data.</text>
</comment>